<evidence type="ECO:0000256" key="2">
    <source>
        <dbReference type="SAM" id="MobiDB-lite"/>
    </source>
</evidence>
<name>A0ABS8W306_DATST</name>
<dbReference type="SMART" id="SM00105">
    <property type="entry name" value="ArfGap"/>
    <property type="match status" value="1"/>
</dbReference>
<dbReference type="InterPro" id="IPR037278">
    <property type="entry name" value="ARFGAP/RecO"/>
</dbReference>
<evidence type="ECO:0000259" key="3">
    <source>
        <dbReference type="PROSITE" id="PS50115"/>
    </source>
</evidence>
<keyword evidence="1" id="KW-0862">Zinc</keyword>
<feature type="domain" description="Arf-GAP" evidence="3">
    <location>
        <begin position="15"/>
        <end position="129"/>
    </location>
</feature>
<protein>
    <submittedName>
        <fullName evidence="4">ADP-ribosylation factor GTPase-activating protein</fullName>
    </submittedName>
</protein>
<comment type="caution">
    <text evidence="4">The sequence shown here is derived from an EMBL/GenBank/DDBJ whole genome shotgun (WGS) entry which is preliminary data.</text>
</comment>
<dbReference type="Pfam" id="PF01412">
    <property type="entry name" value="ArfGap"/>
    <property type="match status" value="1"/>
</dbReference>
<dbReference type="InterPro" id="IPR044520">
    <property type="entry name" value="ARF_GAP_AGD5/15"/>
</dbReference>
<evidence type="ECO:0000313" key="4">
    <source>
        <dbReference type="EMBL" id="MCE2055928.1"/>
    </source>
</evidence>
<dbReference type="PANTHER" id="PTHR46419">
    <property type="entry name" value="ADP-RIBOSYLATION FACTOR GTPASE-ACTIVATING PROTEIN AGD5"/>
    <property type="match status" value="1"/>
</dbReference>
<gene>
    <name evidence="4" type="primary">AGD15_2</name>
    <name evidence="4" type="ORF">HAX54_043752</name>
</gene>
<dbReference type="InterPro" id="IPR001164">
    <property type="entry name" value="ArfGAP_dom"/>
</dbReference>
<organism evidence="4 5">
    <name type="scientific">Datura stramonium</name>
    <name type="common">Jimsonweed</name>
    <name type="synonym">Common thornapple</name>
    <dbReference type="NCBI Taxonomy" id="4076"/>
    <lineage>
        <taxon>Eukaryota</taxon>
        <taxon>Viridiplantae</taxon>
        <taxon>Streptophyta</taxon>
        <taxon>Embryophyta</taxon>
        <taxon>Tracheophyta</taxon>
        <taxon>Spermatophyta</taxon>
        <taxon>Magnoliopsida</taxon>
        <taxon>eudicotyledons</taxon>
        <taxon>Gunneridae</taxon>
        <taxon>Pentapetalae</taxon>
        <taxon>asterids</taxon>
        <taxon>lamiids</taxon>
        <taxon>Solanales</taxon>
        <taxon>Solanaceae</taxon>
        <taxon>Solanoideae</taxon>
        <taxon>Datureae</taxon>
        <taxon>Datura</taxon>
    </lineage>
</organism>
<dbReference type="CDD" id="cd08204">
    <property type="entry name" value="ArfGap"/>
    <property type="match status" value="1"/>
</dbReference>
<dbReference type="Gene3D" id="1.10.220.150">
    <property type="entry name" value="Arf GTPase activating protein"/>
    <property type="match status" value="1"/>
</dbReference>
<sequence>MGEENLVCVLSTDYLQILEGLLKLPENRECADCRGRAPRWASINLGIFICLQCSGIHRSLGVHISKVRSTTLDTWLPEQVAFMQRVGNEKSNNYWEAELPASVDRSDIGKFIRTKYQDKKWASRYAPQPALSNMTGETSEVGGKDIPRRARKYSLEEDGFSEQPPPVPITTRSRGVSLDMMDEMLNLPPINGLTGAPSVKHKEDTKDLFSLLYASEAKQDRTIVPPSRWATFEYYNYHLEELDYYNHLFEEDFSIIYTFALNIIGQEAGKSVTDEYLRQRGHSDLYHTTQGTSASKLQAYVKLLSGDSLAAGTKKQVRAPKESKAPSKQESQSTAETSNGRNLQRGSQGNSTKTT</sequence>
<feature type="region of interest" description="Disordered" evidence="2">
    <location>
        <begin position="312"/>
        <end position="355"/>
    </location>
</feature>
<dbReference type="PANTHER" id="PTHR46419:SF3">
    <property type="entry name" value="ADP-RIBOSYLATION FACTOR GTPASE-ACTIVATING PROTEIN AGD15-RELATED"/>
    <property type="match status" value="1"/>
</dbReference>
<dbReference type="PRINTS" id="PR00405">
    <property type="entry name" value="REVINTRACTNG"/>
</dbReference>
<dbReference type="SUPFAM" id="SSF57863">
    <property type="entry name" value="ArfGap/RecO-like zinc finger"/>
    <property type="match status" value="1"/>
</dbReference>
<dbReference type="InterPro" id="IPR038508">
    <property type="entry name" value="ArfGAP_dom_sf"/>
</dbReference>
<feature type="compositionally biased region" description="Polar residues" evidence="2">
    <location>
        <begin position="328"/>
        <end position="355"/>
    </location>
</feature>
<evidence type="ECO:0000313" key="5">
    <source>
        <dbReference type="Proteomes" id="UP000823775"/>
    </source>
</evidence>
<proteinExistence type="predicted"/>
<accession>A0ABS8W306</accession>
<keyword evidence="1" id="KW-0479">Metal-binding</keyword>
<dbReference type="EMBL" id="JACEIK010006586">
    <property type="protein sequence ID" value="MCE2055928.1"/>
    <property type="molecule type" value="Genomic_DNA"/>
</dbReference>
<evidence type="ECO:0000256" key="1">
    <source>
        <dbReference type="PROSITE-ProRule" id="PRU00288"/>
    </source>
</evidence>
<reference evidence="4 5" key="1">
    <citation type="journal article" date="2021" name="BMC Genomics">
        <title>Datura genome reveals duplications of psychoactive alkaloid biosynthetic genes and high mutation rate following tissue culture.</title>
        <authorList>
            <person name="Rajewski A."/>
            <person name="Carter-House D."/>
            <person name="Stajich J."/>
            <person name="Litt A."/>
        </authorList>
    </citation>
    <scope>NUCLEOTIDE SEQUENCE [LARGE SCALE GENOMIC DNA]</scope>
    <source>
        <strain evidence="4">AR-01</strain>
    </source>
</reference>
<keyword evidence="5" id="KW-1185">Reference proteome</keyword>
<feature type="non-terminal residue" evidence="4">
    <location>
        <position position="355"/>
    </location>
</feature>
<dbReference type="PROSITE" id="PS50115">
    <property type="entry name" value="ARFGAP"/>
    <property type="match status" value="1"/>
</dbReference>
<dbReference type="Proteomes" id="UP000823775">
    <property type="component" value="Unassembled WGS sequence"/>
</dbReference>
<keyword evidence="1" id="KW-0863">Zinc-finger</keyword>